<dbReference type="InterPro" id="IPR008635">
    <property type="entry name" value="Coiled_stalk_dom"/>
</dbReference>
<evidence type="ECO:0000256" key="10">
    <source>
        <dbReference type="ARBA" id="ARBA00023237"/>
    </source>
</evidence>
<feature type="domain" description="Trimeric autotransporter adhesin YadA-like stalk" evidence="14">
    <location>
        <begin position="510"/>
        <end position="543"/>
    </location>
</feature>
<protein>
    <submittedName>
        <fullName evidence="16">YadA-like family protein</fullName>
    </submittedName>
</protein>
<dbReference type="Proteomes" id="UP001430065">
    <property type="component" value="Unassembled WGS sequence"/>
</dbReference>
<comment type="similarity">
    <text evidence="3">Belongs to the autotransporter-2 (AT-2) (TC 1.B.40) family.</text>
</comment>
<dbReference type="Gene3D" id="2.150.10.10">
    <property type="entry name" value="Serralysin-like metalloprotease, C-terminal"/>
    <property type="match status" value="4"/>
</dbReference>
<keyword evidence="8" id="KW-0653">Protein transport</keyword>
<feature type="domain" description="Trimeric autotransporter adhesin YadA-like stalk" evidence="14">
    <location>
        <begin position="888"/>
        <end position="928"/>
    </location>
</feature>
<keyword evidence="7" id="KW-0732">Signal</keyword>
<dbReference type="RefSeq" id="WP_204636708.1">
    <property type="nucleotide sequence ID" value="NZ_JADIKC010000006.1"/>
</dbReference>
<feature type="domain" description="ESPR" evidence="15">
    <location>
        <begin position="1"/>
        <end position="49"/>
    </location>
</feature>
<dbReference type="InterPro" id="IPR005594">
    <property type="entry name" value="YadA_C"/>
</dbReference>
<feature type="domain" description="Trimeric autotransporter adhesin YadA-like stalk" evidence="14">
    <location>
        <begin position="634"/>
        <end position="676"/>
    </location>
</feature>
<evidence type="ECO:0000259" key="12">
    <source>
        <dbReference type="Pfam" id="PF03895"/>
    </source>
</evidence>
<evidence type="ECO:0000256" key="8">
    <source>
        <dbReference type="ARBA" id="ARBA00022927"/>
    </source>
</evidence>
<evidence type="ECO:0000256" key="4">
    <source>
        <dbReference type="ARBA" id="ARBA00022448"/>
    </source>
</evidence>
<feature type="domain" description="Trimeric autotransporter adhesin YadA-like stalk" evidence="14">
    <location>
        <begin position="317"/>
        <end position="347"/>
    </location>
</feature>
<keyword evidence="5" id="KW-1134">Transmembrane beta strand</keyword>
<sequence length="1025" mass="100925">MNAIYRIVWNAVTGRWVVASELAKGRKKGGSKRAAVGAVLAAGLLGSLAMSHAAFAANGGSLNLCAEDNTGAALGTSGTPTALGSCSANTYDWGLFSDSAPNGGTGGTNQTSLTGNKDGTMSFYAANGLKMLSTLNMSGQKITNLADGTAASDAVNFGQLQTVATQATNINRYFKSGGLNNGTDDAVNNGALAIGANSKSAQGTDIAIGPGAVATGISNPGNGSMAIGYAAQATAGASMAVGLGSVATGSSSMAVGRYAQTTGSYSTTLGGRSLAQAANSVALGTRSLADRANTVSVGAASSFTDASGTAQVASTRQIVNMGAGTQSNDAVNVSQLTPVVAALGGGAAIDATSGAVTGPSYALTNANSINGTSGAATDVGSAFGKVDAALGTLNTAVTQNTTNIAGNTASISNLDSRVTTNEGNISTINTNVSNIDARVTQNTNSISSLDGRVTNVEGSISNFTNQINNGSVGMVQQVSAGADLTVGKDTDGAAVDFADKSGNARTLKSVKAGVSDNDAVNMSQLNATNATVTQNTTDISSLDKRVTTNEGDIGTINTNVSNIDARVTQNTSSVSSLDGRVTNVEGSVSNITNQISNGELGLVKQDASSKTVSVAKDTGGAVVDISGTDGERKLKGVAEGDVSASSKDAVNGSQLFATNQQVAQNTAAIAGNTASIAGLSQSINNITTGGNGVKFFHANSAAADSVASGQESVAMGGGAQATAKQSVALGSGSVADRDNSVSVGSQGNKRQITHVKAGTADTDAVNVAQLKAAGVINGDGSANAAVTYDRNADGSAAHGSITLGNGQAASGTTIHNVAAGVGEMDAVNVGQLNAVVSQATSTSNAIASNDAGAPAAKATGAHSAAIGGGSVADRDNTVSVGSQGNERQITNVKAGTADTDAVNVAQMNQASSSATSSANSYTDQQVGNVAKQVAGMQQQMDDQFRNVNKRISGNNAMSTSMMTMAASLGGIETQNRFGAGTGFSNGAKAISVGYQRAISKRANITVGASVTGGDSSVGVGVGMGW</sequence>
<dbReference type="Pfam" id="PF13018">
    <property type="entry name" value="ESPR"/>
    <property type="match status" value="1"/>
</dbReference>
<dbReference type="SUPFAM" id="SSF54523">
    <property type="entry name" value="Pili subunits"/>
    <property type="match status" value="1"/>
</dbReference>
<feature type="region of interest" description="Disordered" evidence="11">
    <location>
        <begin position="865"/>
        <end position="895"/>
    </location>
</feature>
<evidence type="ECO:0000256" key="11">
    <source>
        <dbReference type="SAM" id="MobiDB-lite"/>
    </source>
</evidence>
<comment type="caution">
    <text evidence="16">The sequence shown here is derived from an EMBL/GenBank/DDBJ whole genome shotgun (WGS) entry which is preliminary data.</text>
</comment>
<name>A0ABS2JW28_9GAMM</name>
<keyword evidence="4" id="KW-0813">Transport</keyword>
<evidence type="ECO:0000256" key="6">
    <source>
        <dbReference type="ARBA" id="ARBA00022692"/>
    </source>
</evidence>
<gene>
    <name evidence="16" type="ORF">ISP20_13915</name>
</gene>
<comment type="subcellular location">
    <subcellularLocation>
        <location evidence="2">Cell outer membrane</location>
    </subcellularLocation>
    <subcellularLocation>
        <location evidence="1">Cell surface</location>
    </subcellularLocation>
</comment>
<evidence type="ECO:0000259" key="14">
    <source>
        <dbReference type="Pfam" id="PF05662"/>
    </source>
</evidence>
<evidence type="ECO:0000256" key="5">
    <source>
        <dbReference type="ARBA" id="ARBA00022452"/>
    </source>
</evidence>
<evidence type="ECO:0000256" key="1">
    <source>
        <dbReference type="ARBA" id="ARBA00004241"/>
    </source>
</evidence>
<dbReference type="Gene3D" id="6.10.250.2040">
    <property type="match status" value="1"/>
</dbReference>
<reference evidence="16 17" key="1">
    <citation type="submission" date="2020-10" db="EMBL/GenBank/DDBJ databases">
        <title>Phylogeny of dyella-like bacteria.</title>
        <authorList>
            <person name="Fu J."/>
        </authorList>
    </citation>
    <scope>NUCLEOTIDE SEQUENCE [LARGE SCALE GENOMIC DNA]</scope>
    <source>
        <strain evidence="16 17">THG-B117</strain>
    </source>
</reference>
<dbReference type="InterPro" id="IPR008640">
    <property type="entry name" value="Adhesin_Head_dom"/>
</dbReference>
<evidence type="ECO:0000256" key="3">
    <source>
        <dbReference type="ARBA" id="ARBA00005848"/>
    </source>
</evidence>
<evidence type="ECO:0000259" key="13">
    <source>
        <dbReference type="Pfam" id="PF05658"/>
    </source>
</evidence>
<feature type="domain" description="Trimeric autotransporter adhesin YadA-like head" evidence="13">
    <location>
        <begin position="221"/>
        <end position="245"/>
    </location>
</feature>
<dbReference type="Pfam" id="PF05658">
    <property type="entry name" value="YadA_head"/>
    <property type="match status" value="5"/>
</dbReference>
<dbReference type="EMBL" id="JADIKC010000006">
    <property type="protein sequence ID" value="MBM7122258.1"/>
    <property type="molecule type" value="Genomic_DNA"/>
</dbReference>
<dbReference type="Gene3D" id="1.20.5.170">
    <property type="match status" value="1"/>
</dbReference>
<keyword evidence="17" id="KW-1185">Reference proteome</keyword>
<keyword evidence="9" id="KW-0472">Membrane</keyword>
<accession>A0ABS2JW28</accession>
<feature type="domain" description="Trimeric autotransporter adhesin YadA-like head" evidence="13">
    <location>
        <begin position="275"/>
        <end position="300"/>
    </location>
</feature>
<keyword evidence="10" id="KW-0998">Cell outer membrane</keyword>
<feature type="domain" description="Trimeric autotransporter adhesin YadA-like stalk" evidence="14">
    <location>
        <begin position="814"/>
        <end position="853"/>
    </location>
</feature>
<dbReference type="InterPro" id="IPR045584">
    <property type="entry name" value="Pilin-like"/>
</dbReference>
<dbReference type="InterPro" id="IPR024973">
    <property type="entry name" value="ESPR"/>
</dbReference>
<evidence type="ECO:0000259" key="15">
    <source>
        <dbReference type="Pfam" id="PF13018"/>
    </source>
</evidence>
<keyword evidence="6" id="KW-0812">Transmembrane</keyword>
<dbReference type="SUPFAM" id="SSF101967">
    <property type="entry name" value="Adhesin YadA, collagen-binding domain"/>
    <property type="match status" value="5"/>
</dbReference>
<dbReference type="InterPro" id="IPR011049">
    <property type="entry name" value="Serralysin-like_metalloprot_C"/>
</dbReference>
<proteinExistence type="inferred from homology"/>
<feature type="domain" description="Trimeric autotransporter adhesin YadA-like head" evidence="13">
    <location>
        <begin position="858"/>
        <end position="882"/>
    </location>
</feature>
<feature type="domain" description="Trimeric autotransporter adhesin YadA-like head" evidence="13">
    <location>
        <begin position="707"/>
        <end position="733"/>
    </location>
</feature>
<feature type="domain" description="Trimeric autotransporter adhesin YadA-like head" evidence="13">
    <location>
        <begin position="247"/>
        <end position="272"/>
    </location>
</feature>
<dbReference type="Pfam" id="PF03895">
    <property type="entry name" value="YadA_anchor"/>
    <property type="match status" value="1"/>
</dbReference>
<feature type="domain" description="Trimeric autotransporter adhesin YadA-like stalk" evidence="14">
    <location>
        <begin position="751"/>
        <end position="775"/>
    </location>
</feature>
<feature type="compositionally biased region" description="Polar residues" evidence="11">
    <location>
        <begin position="877"/>
        <end position="893"/>
    </location>
</feature>
<evidence type="ECO:0000313" key="17">
    <source>
        <dbReference type="Proteomes" id="UP001430065"/>
    </source>
</evidence>
<evidence type="ECO:0000256" key="9">
    <source>
        <dbReference type="ARBA" id="ARBA00023136"/>
    </source>
</evidence>
<feature type="domain" description="Trimeric autotransporter adhesin YadA-like stalk" evidence="14">
    <location>
        <begin position="141"/>
        <end position="171"/>
    </location>
</feature>
<feature type="domain" description="Trimeric autotransporter adhesin YadA-like C-terminal membrane anchor" evidence="12">
    <location>
        <begin position="975"/>
        <end position="1025"/>
    </location>
</feature>
<dbReference type="Gene3D" id="1.20.5.340">
    <property type="match status" value="2"/>
</dbReference>
<dbReference type="Pfam" id="PF05662">
    <property type="entry name" value="YadA_stalk"/>
    <property type="match status" value="7"/>
</dbReference>
<evidence type="ECO:0000256" key="7">
    <source>
        <dbReference type="ARBA" id="ARBA00022729"/>
    </source>
</evidence>
<organism evidence="16 17">
    <name type="scientific">Dyella kyungheensis</name>
    <dbReference type="NCBI Taxonomy" id="1242174"/>
    <lineage>
        <taxon>Bacteria</taxon>
        <taxon>Pseudomonadati</taxon>
        <taxon>Pseudomonadota</taxon>
        <taxon>Gammaproteobacteria</taxon>
        <taxon>Lysobacterales</taxon>
        <taxon>Rhodanobacteraceae</taxon>
        <taxon>Dyella</taxon>
    </lineage>
</organism>
<evidence type="ECO:0000256" key="2">
    <source>
        <dbReference type="ARBA" id="ARBA00004442"/>
    </source>
</evidence>
<dbReference type="Gene3D" id="2.60.40.4050">
    <property type="match status" value="1"/>
</dbReference>
<dbReference type="Gene3D" id="3.30.1300.30">
    <property type="entry name" value="GSPII I/J protein-like"/>
    <property type="match status" value="1"/>
</dbReference>
<evidence type="ECO:0000313" key="16">
    <source>
        <dbReference type="EMBL" id="MBM7122258.1"/>
    </source>
</evidence>